<evidence type="ECO:0000313" key="3">
    <source>
        <dbReference type="Proteomes" id="UP000289708"/>
    </source>
</evidence>
<dbReference type="PANTHER" id="PTHR15887:SF1">
    <property type="entry name" value="TRANSMEMBRANE PROTEIN 69"/>
    <property type="match status" value="1"/>
</dbReference>
<keyword evidence="3" id="KW-1185">Reference proteome</keyword>
<comment type="caution">
    <text evidence="2">The sequence shown here is derived from an EMBL/GenBank/DDBJ whole genome shotgun (WGS) entry which is preliminary data.</text>
</comment>
<protein>
    <submittedName>
        <fullName evidence="2">DUF3429 domain-containing protein</fullName>
    </submittedName>
</protein>
<gene>
    <name evidence="2" type="ORF">EK403_01305</name>
</gene>
<dbReference type="RefSeq" id="WP_128775700.1">
    <property type="nucleotide sequence ID" value="NZ_RYFI01000001.1"/>
</dbReference>
<dbReference type="Proteomes" id="UP000289708">
    <property type="component" value="Unassembled WGS sequence"/>
</dbReference>
<dbReference type="InterPro" id="IPR021836">
    <property type="entry name" value="DUF3429"/>
</dbReference>
<dbReference type="PANTHER" id="PTHR15887">
    <property type="entry name" value="TRANSMEMBRANE PROTEIN 69"/>
    <property type="match status" value="1"/>
</dbReference>
<sequence length="163" mass="16569">MTLIASEPIGDDREIPTLPLALGLAGLAPFIALALAVALQHRDLVGIDAGAALLFYGATILSFLGGVHWGLALRHPSATTRAGLYVVAMMPPLWAWAGLLVGGAAGLGLMAAGLAAHGILDGVRSGRFATPRWYPRLRILLAALSTIATAAAAVVMASQAAGN</sequence>
<dbReference type="AlphaFoldDB" id="A0A4Q0MNN5"/>
<feature type="transmembrane region" description="Helical" evidence="1">
    <location>
        <begin position="51"/>
        <end position="73"/>
    </location>
</feature>
<keyword evidence="1" id="KW-0472">Membrane</keyword>
<organism evidence="2 3">
    <name type="scientific">Hansschlegelia zhihuaiae</name>
    <dbReference type="NCBI Taxonomy" id="405005"/>
    <lineage>
        <taxon>Bacteria</taxon>
        <taxon>Pseudomonadati</taxon>
        <taxon>Pseudomonadota</taxon>
        <taxon>Alphaproteobacteria</taxon>
        <taxon>Hyphomicrobiales</taxon>
        <taxon>Methylopilaceae</taxon>
        <taxon>Hansschlegelia</taxon>
    </lineage>
</organism>
<keyword evidence="1" id="KW-1133">Transmembrane helix</keyword>
<feature type="transmembrane region" description="Helical" evidence="1">
    <location>
        <begin position="20"/>
        <end position="39"/>
    </location>
</feature>
<feature type="transmembrane region" description="Helical" evidence="1">
    <location>
        <begin position="93"/>
        <end position="116"/>
    </location>
</feature>
<evidence type="ECO:0000256" key="1">
    <source>
        <dbReference type="SAM" id="Phobius"/>
    </source>
</evidence>
<name>A0A4Q0MNN5_9HYPH</name>
<dbReference type="OrthoDB" id="5297436at2"/>
<evidence type="ECO:0000313" key="2">
    <source>
        <dbReference type="EMBL" id="RXF75521.1"/>
    </source>
</evidence>
<accession>A0A4Q0MNN5</accession>
<dbReference type="EMBL" id="RYFI01000001">
    <property type="protein sequence ID" value="RXF75521.1"/>
    <property type="molecule type" value="Genomic_DNA"/>
</dbReference>
<proteinExistence type="predicted"/>
<keyword evidence="1" id="KW-0812">Transmembrane</keyword>
<reference evidence="2 3" key="1">
    <citation type="submission" date="2018-12" db="EMBL/GenBank/DDBJ databases">
        <title>bacterium Hansschlegelia zhihuaiae S113.</title>
        <authorList>
            <person name="He J."/>
        </authorList>
    </citation>
    <scope>NUCLEOTIDE SEQUENCE [LARGE SCALE GENOMIC DNA]</scope>
    <source>
        <strain evidence="2 3">S 113</strain>
    </source>
</reference>
<dbReference type="Pfam" id="PF11911">
    <property type="entry name" value="DUF3429"/>
    <property type="match status" value="1"/>
</dbReference>
<feature type="transmembrane region" description="Helical" evidence="1">
    <location>
        <begin position="137"/>
        <end position="157"/>
    </location>
</feature>